<accession>A0A1D9GBR4</accession>
<protein>
    <submittedName>
        <fullName evidence="1">DNA-binding protein</fullName>
    </submittedName>
</protein>
<gene>
    <name evidence="1" type="ORF">BJP36_26555</name>
</gene>
<dbReference type="EMBL" id="CP017708">
    <property type="protein sequence ID" value="AOY84905.2"/>
    <property type="molecule type" value="Genomic_DNA"/>
</dbReference>
<proteinExistence type="predicted"/>
<organism evidence="1 2">
    <name type="scientific">Moorena producens (strain JHB)</name>
    <dbReference type="NCBI Taxonomy" id="1454205"/>
    <lineage>
        <taxon>Bacteria</taxon>
        <taxon>Bacillati</taxon>
        <taxon>Cyanobacteriota</taxon>
        <taxon>Cyanophyceae</taxon>
        <taxon>Coleofasciculales</taxon>
        <taxon>Coleofasciculaceae</taxon>
        <taxon>Moorena</taxon>
    </lineage>
</organism>
<evidence type="ECO:0000313" key="1">
    <source>
        <dbReference type="EMBL" id="AOY84905.2"/>
    </source>
</evidence>
<reference evidence="2" key="1">
    <citation type="submission" date="2016-10" db="EMBL/GenBank/DDBJ databases">
        <title>Comparative genomics uncovers the prolific and rare metabolic potential of the cyanobacterial genus Moorea.</title>
        <authorList>
            <person name="Leao T."/>
            <person name="Castelao G."/>
            <person name="Korobeynikov A."/>
            <person name="Monroe E.A."/>
            <person name="Podell S."/>
            <person name="Glukhov E."/>
            <person name="Allen E."/>
            <person name="Gerwick W.H."/>
            <person name="Gerwick L."/>
        </authorList>
    </citation>
    <scope>NUCLEOTIDE SEQUENCE [LARGE SCALE GENOMIC DNA]</scope>
    <source>
        <strain evidence="2">JHB</strain>
    </source>
</reference>
<dbReference type="GO" id="GO:0003677">
    <property type="term" value="F:DNA binding"/>
    <property type="evidence" value="ECO:0007669"/>
    <property type="project" value="UniProtKB-KW"/>
</dbReference>
<keyword evidence="1" id="KW-0238">DNA-binding</keyword>
<name>A0A1D9GBR4_MOOP1</name>
<evidence type="ECO:0000313" key="2">
    <source>
        <dbReference type="Proteomes" id="UP000176944"/>
    </source>
</evidence>
<dbReference type="AlphaFoldDB" id="A0A1D9GBR4"/>
<dbReference type="Proteomes" id="UP000176944">
    <property type="component" value="Chromosome"/>
</dbReference>
<sequence length="88" mass="10046">MEDNVTYPFRNGIIVIPDQALMAMSSIHIKIQDERLQQLQDIAAQLNVSIEELVLMSVEQYLTQSALSFNDATAYVLDKNSELYRRLA</sequence>